<proteinExistence type="predicted"/>
<gene>
    <name evidence="2" type="ORF">WN944_028197</name>
</gene>
<sequence length="410" mass="45612">MSDWDHRMMFDRYLYDYMRKKNMHQTADIFKREANVVLHPSFPPGIDVPDGFLHEWWLVFYDMYRSQQLRGHAPGEGPNVMIGQLMGARRQTDPHPLGEHEMNQQAISRVITDADSSFNSGVSAMGSRRSPLIGAELVPQGISSSSHQFNSLTSKSVPYPPGNPANLPVQEVGCSLIAASRKDKDIMTEEENELIIPPPGFESYVLNSLWVTEKHQQELKDKSLVAQMSGGKSVNTTDSIDGNSNGSSDMDTSSDASLTKFKSNDDNVKSSSPNAEGNKDNADSSSNKSPEFATADDDLKGRGYSERKSLKFYLQIDNLFLGKWNIVGIIHINSNFDNSKYEIYSLHAHVWNFLKIPMRLFGSGVGSMEGVVRAWDREFGTGGGCESIEILFHWPSIFLLLLLCSGNSGQ</sequence>
<dbReference type="GO" id="GO:0003714">
    <property type="term" value="F:transcription corepressor activity"/>
    <property type="evidence" value="ECO:0007669"/>
    <property type="project" value="InterPro"/>
</dbReference>
<dbReference type="PANTHER" id="PTHR44376">
    <property type="entry name" value="TRANSCRIPTIONAL REGULATOR OF FILAMENTOUS GROWTH FLO8"/>
    <property type="match status" value="1"/>
</dbReference>
<keyword evidence="3" id="KW-1185">Reference proteome</keyword>
<feature type="compositionally biased region" description="Low complexity" evidence="1">
    <location>
        <begin position="237"/>
        <end position="255"/>
    </location>
</feature>
<dbReference type="PANTHER" id="PTHR44376:SF8">
    <property type="entry name" value="TRANSCRIPTIONAL COREPRESSOR LEUNIG-LIKE"/>
    <property type="match status" value="1"/>
</dbReference>
<evidence type="ECO:0000313" key="3">
    <source>
        <dbReference type="Proteomes" id="UP001428341"/>
    </source>
</evidence>
<organism evidence="2 3">
    <name type="scientific">Citrus x changshan-huyou</name>
    <dbReference type="NCBI Taxonomy" id="2935761"/>
    <lineage>
        <taxon>Eukaryota</taxon>
        <taxon>Viridiplantae</taxon>
        <taxon>Streptophyta</taxon>
        <taxon>Embryophyta</taxon>
        <taxon>Tracheophyta</taxon>
        <taxon>Spermatophyta</taxon>
        <taxon>Magnoliopsida</taxon>
        <taxon>eudicotyledons</taxon>
        <taxon>Gunneridae</taxon>
        <taxon>Pentapetalae</taxon>
        <taxon>rosids</taxon>
        <taxon>malvids</taxon>
        <taxon>Sapindales</taxon>
        <taxon>Rutaceae</taxon>
        <taxon>Aurantioideae</taxon>
        <taxon>Citrus</taxon>
    </lineage>
</organism>
<name>A0AAP0LNB5_9ROSI</name>
<dbReference type="EMBL" id="JBCGBO010000025">
    <property type="protein sequence ID" value="KAK9176184.1"/>
    <property type="molecule type" value="Genomic_DNA"/>
</dbReference>
<dbReference type="SMART" id="SM00667">
    <property type="entry name" value="LisH"/>
    <property type="match status" value="1"/>
</dbReference>
<accession>A0AAP0LNB5</accession>
<evidence type="ECO:0008006" key="4">
    <source>
        <dbReference type="Google" id="ProtNLM"/>
    </source>
</evidence>
<dbReference type="InterPro" id="IPR044716">
    <property type="entry name" value="LEUNIG-like"/>
</dbReference>
<feature type="region of interest" description="Disordered" evidence="1">
    <location>
        <begin position="224"/>
        <end position="298"/>
    </location>
</feature>
<evidence type="ECO:0000256" key="1">
    <source>
        <dbReference type="SAM" id="MobiDB-lite"/>
    </source>
</evidence>
<protein>
    <recommendedName>
        <fullName evidence="4">LisH domain-containing protein</fullName>
    </recommendedName>
</protein>
<comment type="caution">
    <text evidence="2">The sequence shown here is derived from an EMBL/GenBank/DDBJ whole genome shotgun (WGS) entry which is preliminary data.</text>
</comment>
<dbReference type="AlphaFoldDB" id="A0AAP0LNB5"/>
<reference evidence="2 3" key="1">
    <citation type="submission" date="2024-05" db="EMBL/GenBank/DDBJ databases">
        <title>Haplotype-resolved chromosome-level genome assembly of Huyou (Citrus changshanensis).</title>
        <authorList>
            <person name="Miao C."/>
            <person name="Chen W."/>
            <person name="Wu Y."/>
            <person name="Wang L."/>
            <person name="Zhao S."/>
            <person name="Grierson D."/>
            <person name="Xu C."/>
            <person name="Chen K."/>
        </authorList>
    </citation>
    <scope>NUCLEOTIDE SEQUENCE [LARGE SCALE GENOMIC DNA]</scope>
    <source>
        <strain evidence="2">01-14</strain>
        <tissue evidence="2">Leaf</tissue>
    </source>
</reference>
<dbReference type="Proteomes" id="UP001428341">
    <property type="component" value="Unassembled WGS sequence"/>
</dbReference>
<evidence type="ECO:0000313" key="2">
    <source>
        <dbReference type="EMBL" id="KAK9176184.1"/>
    </source>
</evidence>
<dbReference type="InterPro" id="IPR006594">
    <property type="entry name" value="LisH"/>
</dbReference>
<dbReference type="PROSITE" id="PS50896">
    <property type="entry name" value="LISH"/>
    <property type="match status" value="1"/>
</dbReference>